<gene>
    <name evidence="2" type="ORF">CONCODRAFT_71706</name>
</gene>
<dbReference type="Pfam" id="PF04000">
    <property type="entry name" value="Sas10_Utp3"/>
    <property type="match status" value="1"/>
</dbReference>
<dbReference type="GO" id="GO:0000462">
    <property type="term" value="P:maturation of SSU-rRNA from tricistronic rRNA transcript (SSU-rRNA, 5.8S rRNA, LSU-rRNA)"/>
    <property type="evidence" value="ECO:0007669"/>
    <property type="project" value="TreeGrafter"/>
</dbReference>
<feature type="region of interest" description="Disordered" evidence="1">
    <location>
        <begin position="258"/>
        <end position="344"/>
    </location>
</feature>
<keyword evidence="3" id="KW-1185">Reference proteome</keyword>
<feature type="compositionally biased region" description="Basic residues" evidence="1">
    <location>
        <begin position="329"/>
        <end position="344"/>
    </location>
</feature>
<dbReference type="PANTHER" id="PTHR13237">
    <property type="entry name" value="SOMETHING ABOUT SILENCING PROTEIN 10-RELATED"/>
    <property type="match status" value="1"/>
</dbReference>
<evidence type="ECO:0008006" key="4">
    <source>
        <dbReference type="Google" id="ProtNLM"/>
    </source>
</evidence>
<evidence type="ECO:0000256" key="1">
    <source>
        <dbReference type="SAM" id="MobiDB-lite"/>
    </source>
</evidence>
<evidence type="ECO:0000313" key="3">
    <source>
        <dbReference type="Proteomes" id="UP000070444"/>
    </source>
</evidence>
<evidence type="ECO:0000313" key="2">
    <source>
        <dbReference type="EMBL" id="KXN69141.1"/>
    </source>
</evidence>
<dbReference type="GO" id="GO:0032040">
    <property type="term" value="C:small-subunit processome"/>
    <property type="evidence" value="ECO:0007669"/>
    <property type="project" value="TreeGrafter"/>
</dbReference>
<dbReference type="EMBL" id="KQ964546">
    <property type="protein sequence ID" value="KXN69141.1"/>
    <property type="molecule type" value="Genomic_DNA"/>
</dbReference>
<dbReference type="InterPro" id="IPR007146">
    <property type="entry name" value="Sas10/Utp3/C1D"/>
</dbReference>
<reference evidence="2 3" key="1">
    <citation type="journal article" date="2015" name="Genome Biol. Evol.">
        <title>Phylogenomic analyses indicate that early fungi evolved digesting cell walls of algal ancestors of land plants.</title>
        <authorList>
            <person name="Chang Y."/>
            <person name="Wang S."/>
            <person name="Sekimoto S."/>
            <person name="Aerts A.L."/>
            <person name="Choi C."/>
            <person name="Clum A."/>
            <person name="LaButti K.M."/>
            <person name="Lindquist E.A."/>
            <person name="Yee Ngan C."/>
            <person name="Ohm R.A."/>
            <person name="Salamov A.A."/>
            <person name="Grigoriev I.V."/>
            <person name="Spatafora J.W."/>
            <person name="Berbee M.L."/>
        </authorList>
    </citation>
    <scope>NUCLEOTIDE SEQUENCE [LARGE SCALE GENOMIC DNA]</scope>
    <source>
        <strain evidence="2 3">NRRL 28638</strain>
    </source>
</reference>
<dbReference type="OrthoDB" id="203440at2759"/>
<sequence>MSIENTEQVNPQESVKSTLESIGTQVKAISDKLTVDFEAFKNGEKPLTSLLLEYITLLSYYSLLKLTKQSIKDHPLLLKLIKIRAYLEKIKPLETKMKYQIDKLIKAASSADLTNVDQSTVDDPYMFKPNPNLLVQDEDEDEDGDAAEEGDGVYKAPRIAPMPYDDNPGYSKEMRSEQRKKEKASRSRMLRDLANQYSEAPEQDKVIGTINLEDDDRELMERETYEEDNFIRLTQSKKQKKKIERLNQRSLHNELLDFDDFHGSGKMSELDVTNKQNSLSRSKRLSRNDSDDDDEGFGGSSGKKRKGGDSLDGLVTDGFRSSVKDGKFGHAKRSMKKKMNKKRR</sequence>
<dbReference type="Proteomes" id="UP000070444">
    <property type="component" value="Unassembled WGS sequence"/>
</dbReference>
<name>A0A137P2J2_CONC2</name>
<dbReference type="PANTHER" id="PTHR13237:SF9">
    <property type="entry name" value="NEUROGUIDIN"/>
    <property type="match status" value="1"/>
</dbReference>
<dbReference type="STRING" id="796925.A0A137P2J2"/>
<proteinExistence type="predicted"/>
<feature type="region of interest" description="Disordered" evidence="1">
    <location>
        <begin position="136"/>
        <end position="188"/>
    </location>
</feature>
<dbReference type="AlphaFoldDB" id="A0A137P2J2"/>
<accession>A0A137P2J2</accession>
<protein>
    <recommendedName>
        <fullName evidence="4">Neuroguidin</fullName>
    </recommendedName>
</protein>
<feature type="compositionally biased region" description="Acidic residues" evidence="1">
    <location>
        <begin position="136"/>
        <end position="151"/>
    </location>
</feature>
<organism evidence="2 3">
    <name type="scientific">Conidiobolus coronatus (strain ATCC 28846 / CBS 209.66 / NRRL 28638)</name>
    <name type="common">Delacroixia coronata</name>
    <dbReference type="NCBI Taxonomy" id="796925"/>
    <lineage>
        <taxon>Eukaryota</taxon>
        <taxon>Fungi</taxon>
        <taxon>Fungi incertae sedis</taxon>
        <taxon>Zoopagomycota</taxon>
        <taxon>Entomophthoromycotina</taxon>
        <taxon>Entomophthoromycetes</taxon>
        <taxon>Entomophthorales</taxon>
        <taxon>Ancylistaceae</taxon>
        <taxon>Conidiobolus</taxon>
    </lineage>
</organism>